<evidence type="ECO:0000313" key="10">
    <source>
        <dbReference type="EMBL" id="KAB6083737.1"/>
    </source>
</evidence>
<evidence type="ECO:0000256" key="2">
    <source>
        <dbReference type="ARBA" id="ARBA00022692"/>
    </source>
</evidence>
<evidence type="ECO:0000313" key="19">
    <source>
        <dbReference type="Proteomes" id="UP000183766"/>
    </source>
</evidence>
<sequence length="701" mass="79900">MPLKRLLIILYICLIGLLAAATFIEQAYGTEFVERNIYHTIWFCCLWGVIAAIGVVALIRRSLWRRLPVLLFHGSLLVILVGAMITFIYGEQGYMHLRPDTVKSSFHSPQGDKNIHLPFTMKLDSFRVEYYPGTKAPADYVSHISYSLPGQKDSVHNECISMNRIFTTQGFRFYQSSFDEDGQGSWLTVNYDPWGTRVTYSGYILLGISMILLLFCRQGEFRKLLNHPLLKKGGLFILFLFYLTGTMQAQQTPLRVLNKIQADSLAQQQVIYHDRVVPFNTLARDFVKKLTGKIYYKGLTPEQVISGWILYPDSWKNEPMIYIKSPELHHLLGLESSYARLTDLFDGPVYRLQKTWQQEQGKSSKLAKAIQETDEKVGLILMVEKGTFIQPLPTDGSVQPLSELEVKAELLYNRIPFSKILFMINLSLGVLSFMLLLHNSLQRNTPSPKAKTISRTAGTIFSVALYLAFIFHLAGYCLRWYIGGRVPLSNGYETMQFMALCILLIACLLHRRFSFILPFGFLLSGFALLVSYLGQMNPQITPLMPVLVSPWLSIHVSLIMMSYALLAFIMLNGILALCLRKKESENNVSGNDAVQDNRIEQLTLVSRLLLYPATFFLGAGIFLGAVWANVSWGRYWAWDPKEVWALITFLVYGVAFHSQSLRIFRKPLFFHIYMILAFLTVLMTYFGVNYVLGGMHSYANS</sequence>
<feature type="domain" description="Cytochrome c assembly protein" evidence="7">
    <location>
        <begin position="488"/>
        <end position="696"/>
    </location>
</feature>
<feature type="domain" description="ResB-like" evidence="8">
    <location>
        <begin position="61"/>
        <end position="184"/>
    </location>
</feature>
<dbReference type="EMBL" id="JAIWYE010000001">
    <property type="protein sequence ID" value="MCA4702058.1"/>
    <property type="molecule type" value="Genomic_DNA"/>
</dbReference>
<reference evidence="24 25" key="7">
    <citation type="journal article" date="2019" name="Nat. Med.">
        <title>A library of human gut bacterial isolates paired with longitudinal multiomics data enables mechanistic microbiome research.</title>
        <authorList>
            <person name="Poyet M."/>
            <person name="Groussin M."/>
            <person name="Gibbons S.M."/>
            <person name="Avila-Pacheco J."/>
            <person name="Jiang X."/>
            <person name="Kearney S.M."/>
            <person name="Perrotta A.R."/>
            <person name="Berdy B."/>
            <person name="Zhao S."/>
            <person name="Lieberman T.D."/>
            <person name="Swanson P.K."/>
            <person name="Smith M."/>
            <person name="Roesemann S."/>
            <person name="Alexander J.E."/>
            <person name="Rich S.A."/>
            <person name="Livny J."/>
            <person name="Vlamakis H."/>
            <person name="Clish C."/>
            <person name="Bullock K."/>
            <person name="Deik A."/>
            <person name="Scott J."/>
            <person name="Pierce K.A."/>
            <person name="Xavier R.J."/>
            <person name="Alm E.J."/>
        </authorList>
    </citation>
    <scope>NUCLEOTIDE SEQUENCE [LARGE SCALE GENOMIC DNA]</scope>
    <source>
        <strain evidence="11 24">BIOML-A7</strain>
        <strain evidence="10 25">BIOML-A73</strain>
    </source>
</reference>
<feature type="transmembrane region" description="Helical" evidence="6">
    <location>
        <begin position="37"/>
        <end position="58"/>
    </location>
</feature>
<evidence type="ECO:0000313" key="17">
    <source>
        <dbReference type="EMBL" id="SFO19568.1"/>
    </source>
</evidence>
<dbReference type="EMBL" id="NFLW01000042">
    <property type="protein sequence ID" value="OUQ63834.1"/>
    <property type="molecule type" value="Genomic_DNA"/>
</dbReference>
<gene>
    <name evidence="12" type="primary">ccsA</name>
    <name evidence="13" type="ORF">B5E52_18305</name>
    <name evidence="15" type="ORF">DW027_03900</name>
    <name evidence="14" type="ORF">DWW25_21820</name>
    <name evidence="9" type="ORF">F6S82_17680</name>
    <name evidence="10" type="ORF">GA560_09135</name>
    <name evidence="11" type="ORF">GAZ26_26825</name>
    <name evidence="12" type="ORF">LD004_00280</name>
    <name evidence="16" type="ORF">SAMN04487924_1508</name>
    <name evidence="17" type="ORF">SAMN05216250_17513</name>
</gene>
<evidence type="ECO:0000313" key="24">
    <source>
        <dbReference type="Proteomes" id="UP000471447"/>
    </source>
</evidence>
<dbReference type="EMBL" id="FOUM01000075">
    <property type="protein sequence ID" value="SFO19568.1"/>
    <property type="molecule type" value="Genomic_DNA"/>
</dbReference>
<reference evidence="21 22" key="5">
    <citation type="submission" date="2018-08" db="EMBL/GenBank/DDBJ databases">
        <title>A genome reference for cultivated species of the human gut microbiota.</title>
        <authorList>
            <person name="Zou Y."/>
            <person name="Xue W."/>
            <person name="Luo G."/>
        </authorList>
    </citation>
    <scope>NUCLEOTIDE SEQUENCE [LARGE SCALE GENOMIC DNA]</scope>
    <source>
        <strain evidence="14 21">AF14-7</strain>
        <strain evidence="15 22">AF38-2</strain>
    </source>
</reference>
<dbReference type="GO" id="GO:0017004">
    <property type="term" value="P:cytochrome complex assembly"/>
    <property type="evidence" value="ECO:0007669"/>
    <property type="project" value="UniProtKB-KW"/>
</dbReference>
<name>A0A174LIC0_9BACE</name>
<evidence type="ECO:0000313" key="23">
    <source>
        <dbReference type="Proteomes" id="UP000327007"/>
    </source>
</evidence>
<evidence type="ECO:0000256" key="3">
    <source>
        <dbReference type="ARBA" id="ARBA00022748"/>
    </source>
</evidence>
<evidence type="ECO:0000313" key="18">
    <source>
        <dbReference type="Proteomes" id="UP000183040"/>
    </source>
</evidence>
<protein>
    <submittedName>
        <fullName evidence="12 14">Cytochrome C biogenesis protein</fullName>
    </submittedName>
    <submittedName>
        <fullName evidence="16">Cytochrome c-type biogenesis protein CcsB</fullName>
    </submittedName>
</protein>
<reference evidence="23" key="4">
    <citation type="journal article" date="2018" name="J. Anim. Genet.">
        <title>Acquired interbacterial defense systems protect against interspecies antagonism in the human gut microbiome.</title>
        <authorList>
            <person name="Ross B.D."/>
            <person name="Verster A.J."/>
            <person name="Radey M.C."/>
            <person name="Schmidtke D.T."/>
            <person name="Pope C.E."/>
            <person name="Hoffman L.R."/>
            <person name="Hajjar A."/>
            <person name="Peterson S.B."/>
            <person name="Borenstein E."/>
            <person name="Mougous J."/>
        </authorList>
    </citation>
    <scope>NUCLEOTIDE SEQUENCE [LARGE SCALE GENOMIC DNA]</scope>
    <source>
        <strain evidence="23">H204</strain>
    </source>
</reference>
<keyword evidence="2 6" id="KW-0812">Transmembrane</keyword>
<evidence type="ECO:0000313" key="13">
    <source>
        <dbReference type="EMBL" id="OUQ63834.1"/>
    </source>
</evidence>
<reference evidence="20" key="2">
    <citation type="submission" date="2017-04" db="EMBL/GenBank/DDBJ databases">
        <title>Function of individual gut microbiota members based on whole genome sequencing of pure cultures obtained from chicken caecum.</title>
        <authorList>
            <person name="Medvecky M."/>
            <person name="Cejkova D."/>
            <person name="Polansky O."/>
            <person name="Karasova D."/>
            <person name="Kubasova T."/>
            <person name="Cizek A."/>
            <person name="Rychlik I."/>
        </authorList>
    </citation>
    <scope>NUCLEOTIDE SEQUENCE [LARGE SCALE GENOMIC DNA]</scope>
    <source>
        <strain evidence="20">An109</strain>
    </source>
</reference>
<feature type="transmembrane region" description="Helical" evidence="6">
    <location>
        <begin position="643"/>
        <end position="661"/>
    </location>
</feature>
<dbReference type="Proteomes" id="UP000283369">
    <property type="component" value="Unassembled WGS sequence"/>
</dbReference>
<feature type="transmembrane region" description="Helical" evidence="6">
    <location>
        <begin position="70"/>
        <end position="90"/>
    </location>
</feature>
<dbReference type="EMBL" id="WDER01000019">
    <property type="protein sequence ID" value="KAB6083737.1"/>
    <property type="molecule type" value="Genomic_DNA"/>
</dbReference>
<evidence type="ECO:0000256" key="5">
    <source>
        <dbReference type="ARBA" id="ARBA00023136"/>
    </source>
</evidence>
<dbReference type="RefSeq" id="WP_004312533.1">
    <property type="nucleotide sequence ID" value="NZ_CABKPA010000035.1"/>
</dbReference>
<dbReference type="Proteomes" id="UP000196036">
    <property type="component" value="Unassembled WGS sequence"/>
</dbReference>
<evidence type="ECO:0000259" key="7">
    <source>
        <dbReference type="Pfam" id="PF01578"/>
    </source>
</evidence>
<evidence type="ECO:0000313" key="9">
    <source>
        <dbReference type="EMBL" id="KAA9043702.1"/>
    </source>
</evidence>
<evidence type="ECO:0000256" key="1">
    <source>
        <dbReference type="ARBA" id="ARBA00004141"/>
    </source>
</evidence>
<evidence type="ECO:0000313" key="11">
    <source>
        <dbReference type="EMBL" id="KAB6416061.1"/>
    </source>
</evidence>
<reference evidence="9" key="6">
    <citation type="journal article" date="2019" name="bioRxiv">
        <title>Acquired interbacterial defense systems protect against interspecies antagonism in the human gut microbiome.</title>
        <authorList>
            <person name="Ross B.D."/>
            <person name="Verster A.J."/>
            <person name="Radey M.C."/>
            <person name="Schmidtke D.T."/>
            <person name="Pope C.E."/>
            <person name="Hoffman L.R."/>
            <person name="Hajjar A.M."/>
            <person name="Peterson S.B."/>
            <person name="Borenstein E."/>
            <person name="Mougous J.D."/>
        </authorList>
    </citation>
    <scope>NUCLEOTIDE SEQUENCE</scope>
    <source>
        <strain evidence="9">H204</strain>
    </source>
</reference>
<reference evidence="13" key="3">
    <citation type="journal article" date="2018" name="BMC Genomics">
        <title>Whole genome sequencing and function prediction of 133 gut anaerobes isolated from chicken caecum in pure cultures.</title>
        <authorList>
            <person name="Medvecky M."/>
            <person name="Cejkova D."/>
            <person name="Polansky O."/>
            <person name="Karasova D."/>
            <person name="Kubasova T."/>
            <person name="Cizek A."/>
            <person name="Rychlik I."/>
        </authorList>
    </citation>
    <scope>NUCLEOTIDE SEQUENCE</scope>
    <source>
        <strain evidence="13">An109</strain>
    </source>
</reference>
<feature type="transmembrane region" description="Helical" evidence="6">
    <location>
        <begin position="200"/>
        <end position="217"/>
    </location>
</feature>
<dbReference type="Proteomes" id="UP000474077">
    <property type="component" value="Unassembled WGS sequence"/>
</dbReference>
<dbReference type="Proteomes" id="UP000471447">
    <property type="component" value="Unassembled WGS sequence"/>
</dbReference>
<dbReference type="Proteomes" id="UP001198461">
    <property type="component" value="Unassembled WGS sequence"/>
</dbReference>
<dbReference type="Pfam" id="PF01578">
    <property type="entry name" value="Cytochrom_C_asm"/>
    <property type="match status" value="1"/>
</dbReference>
<feature type="transmembrane region" description="Helical" evidence="6">
    <location>
        <begin position="515"/>
        <end position="534"/>
    </location>
</feature>
<keyword evidence="4 6" id="KW-1133">Transmembrane helix</keyword>
<dbReference type="InterPro" id="IPR002541">
    <property type="entry name" value="Cyt_c_assembly"/>
</dbReference>
<evidence type="ECO:0000313" key="25">
    <source>
        <dbReference type="Proteomes" id="UP000474077"/>
    </source>
</evidence>
<feature type="transmembrane region" description="Helical" evidence="6">
    <location>
        <begin position="668"/>
        <end position="688"/>
    </location>
</feature>
<dbReference type="Proteomes" id="UP000183040">
    <property type="component" value="Unassembled WGS sequence"/>
</dbReference>
<dbReference type="EMBL" id="VYQC01000011">
    <property type="protein sequence ID" value="KAA9043702.1"/>
    <property type="molecule type" value="Genomic_DNA"/>
</dbReference>
<organism evidence="14 21">
    <name type="scientific">Bacteroides xylanisolvens</name>
    <dbReference type="NCBI Taxonomy" id="371601"/>
    <lineage>
        <taxon>Bacteria</taxon>
        <taxon>Pseudomonadati</taxon>
        <taxon>Bacteroidota</taxon>
        <taxon>Bacteroidia</taxon>
        <taxon>Bacteroidales</taxon>
        <taxon>Bacteroidaceae</taxon>
        <taxon>Bacteroides</taxon>
    </lineage>
</organism>
<dbReference type="Proteomes" id="UP000284495">
    <property type="component" value="Unassembled WGS sequence"/>
</dbReference>
<dbReference type="EMBL" id="WDCG01000064">
    <property type="protein sequence ID" value="KAB6416061.1"/>
    <property type="molecule type" value="Genomic_DNA"/>
</dbReference>
<feature type="transmembrane region" description="Helical" evidence="6">
    <location>
        <begin position="229"/>
        <end position="249"/>
    </location>
</feature>
<reference evidence="9" key="8">
    <citation type="submission" date="2019-09" db="EMBL/GenBank/DDBJ databases">
        <authorList>
            <person name="Ross B.D."/>
            <person name="Verster A.J."/>
            <person name="Radey M.C."/>
            <person name="Schmidtke D.T."/>
            <person name="Pope C.E."/>
            <person name="Hoffman L.R."/>
            <person name="Hajjar A.M."/>
            <person name="Peterson S.B."/>
            <person name="Borenstein E."/>
            <person name="Mougous J.D."/>
        </authorList>
    </citation>
    <scope>NUCLEOTIDE SEQUENCE</scope>
    <source>
        <strain evidence="9">H204</strain>
    </source>
</reference>
<dbReference type="EMBL" id="QROO01000004">
    <property type="protein sequence ID" value="RHL40540.1"/>
    <property type="molecule type" value="Genomic_DNA"/>
</dbReference>
<evidence type="ECO:0000256" key="6">
    <source>
        <dbReference type="SAM" id="Phobius"/>
    </source>
</evidence>
<comment type="subcellular location">
    <subcellularLocation>
        <location evidence="1">Membrane</location>
        <topology evidence="1">Multi-pass membrane protein</topology>
    </subcellularLocation>
</comment>
<feature type="transmembrane region" description="Helical" evidence="6">
    <location>
        <begin position="458"/>
        <end position="482"/>
    </location>
</feature>
<feature type="transmembrane region" description="Helical" evidence="6">
    <location>
        <begin position="554"/>
        <end position="579"/>
    </location>
</feature>
<evidence type="ECO:0000313" key="22">
    <source>
        <dbReference type="Proteomes" id="UP000284495"/>
    </source>
</evidence>
<evidence type="ECO:0000313" key="12">
    <source>
        <dbReference type="EMBL" id="MCA4702058.1"/>
    </source>
</evidence>
<evidence type="ECO:0000313" key="20">
    <source>
        <dbReference type="Proteomes" id="UP000196036"/>
    </source>
</evidence>
<dbReference type="GO" id="GO:0005886">
    <property type="term" value="C:plasma membrane"/>
    <property type="evidence" value="ECO:0007669"/>
    <property type="project" value="TreeGrafter"/>
</dbReference>
<feature type="transmembrane region" description="Helical" evidence="6">
    <location>
        <begin position="420"/>
        <end position="437"/>
    </location>
</feature>
<accession>A0A174LIC0</accession>
<evidence type="ECO:0000313" key="16">
    <source>
        <dbReference type="EMBL" id="SEB18334.1"/>
    </source>
</evidence>
<dbReference type="EMBL" id="QRYV01000071">
    <property type="protein sequence ID" value="RGV06010.1"/>
    <property type="molecule type" value="Genomic_DNA"/>
</dbReference>
<dbReference type="InterPro" id="IPR045062">
    <property type="entry name" value="Cyt_c_biogenesis_CcsA/CcmC"/>
</dbReference>
<dbReference type="Proteomes" id="UP000183766">
    <property type="component" value="Unassembled WGS sequence"/>
</dbReference>
<keyword evidence="5 6" id="KW-0472">Membrane</keyword>
<dbReference type="InterPro" id="IPR007816">
    <property type="entry name" value="ResB-like_domain"/>
</dbReference>
<evidence type="ECO:0000313" key="14">
    <source>
        <dbReference type="EMBL" id="RGV06010.1"/>
    </source>
</evidence>
<dbReference type="EMBL" id="FNRP01000050">
    <property type="protein sequence ID" value="SEB18334.1"/>
    <property type="molecule type" value="Genomic_DNA"/>
</dbReference>
<dbReference type="AlphaFoldDB" id="A0A174LIC0"/>
<feature type="transmembrane region" description="Helical" evidence="6">
    <location>
        <begin position="608"/>
        <end position="628"/>
    </location>
</feature>
<dbReference type="PANTHER" id="PTHR30071">
    <property type="entry name" value="HEME EXPORTER PROTEIN C"/>
    <property type="match status" value="1"/>
</dbReference>
<dbReference type="Proteomes" id="UP000327007">
    <property type="component" value="Unassembled WGS sequence"/>
</dbReference>
<evidence type="ECO:0000313" key="21">
    <source>
        <dbReference type="Proteomes" id="UP000283369"/>
    </source>
</evidence>
<evidence type="ECO:0000313" key="15">
    <source>
        <dbReference type="EMBL" id="RHL40540.1"/>
    </source>
</evidence>
<feature type="transmembrane region" description="Helical" evidence="6">
    <location>
        <begin position="494"/>
        <end position="510"/>
    </location>
</feature>
<evidence type="ECO:0000256" key="4">
    <source>
        <dbReference type="ARBA" id="ARBA00022989"/>
    </source>
</evidence>
<dbReference type="PANTHER" id="PTHR30071:SF1">
    <property type="entry name" value="CYTOCHROME B_B6 PROTEIN-RELATED"/>
    <property type="match status" value="1"/>
</dbReference>
<reference evidence="18 19" key="1">
    <citation type="submission" date="2016-10" db="EMBL/GenBank/DDBJ databases">
        <authorList>
            <person name="de Groot N.N."/>
        </authorList>
    </citation>
    <scope>NUCLEOTIDE SEQUENCE [LARGE SCALE GENOMIC DNA]</scope>
    <source>
        <strain evidence="17 19">NLAE-zl-C202</strain>
        <strain evidence="16 18">NLAE-zl-G339</strain>
    </source>
</reference>
<reference evidence="12" key="9">
    <citation type="submission" date="2023-08" db="EMBL/GenBank/DDBJ databases">
        <title>Mucin Metabolism Genes Underlie the Key Renovations of Bacteroides xylanisolvens Genomes in Captive Great Apes.</title>
        <authorList>
            <person name="Nishida A.H."/>
        </authorList>
    </citation>
    <scope>NUCLEOTIDE SEQUENCE</scope>
    <source>
        <strain evidence="12">P13.H9</strain>
    </source>
</reference>
<evidence type="ECO:0000259" key="8">
    <source>
        <dbReference type="Pfam" id="PF05140"/>
    </source>
</evidence>
<dbReference type="Pfam" id="PF05140">
    <property type="entry name" value="ResB"/>
    <property type="match status" value="1"/>
</dbReference>
<dbReference type="GO" id="GO:0020037">
    <property type="term" value="F:heme binding"/>
    <property type="evidence" value="ECO:0007669"/>
    <property type="project" value="InterPro"/>
</dbReference>
<keyword evidence="3" id="KW-0201">Cytochrome c-type biogenesis</keyword>
<proteinExistence type="predicted"/>